<evidence type="ECO:0000259" key="5">
    <source>
        <dbReference type="PROSITE" id="PS50977"/>
    </source>
</evidence>
<dbReference type="InterPro" id="IPR036271">
    <property type="entry name" value="Tet_transcr_reg_TetR-rel_C_sf"/>
</dbReference>
<dbReference type="EMBL" id="LATL02000287">
    <property type="protein sequence ID" value="KKD38705.1"/>
    <property type="molecule type" value="Genomic_DNA"/>
</dbReference>
<dbReference type="GO" id="GO:0045892">
    <property type="term" value="P:negative regulation of DNA-templated transcription"/>
    <property type="evidence" value="ECO:0007669"/>
    <property type="project" value="UniProtKB-ARBA"/>
</dbReference>
<comment type="caution">
    <text evidence="6">The sequence shown here is derived from an EMBL/GenBank/DDBJ whole genome shotgun (WGS) entry which is preliminary data.</text>
</comment>
<dbReference type="PATRIC" id="fig|1637645.4.peg.5676"/>
<gene>
    <name evidence="6" type="ORF">WN50_07410</name>
    <name evidence="7" type="ORF">WN50_32070</name>
</gene>
<dbReference type="Pfam" id="PF14246">
    <property type="entry name" value="TetR_C_7"/>
    <property type="match status" value="1"/>
</dbReference>
<dbReference type="Gene3D" id="1.10.357.10">
    <property type="entry name" value="Tetracycline Repressor, domain 2"/>
    <property type="match status" value="1"/>
</dbReference>
<dbReference type="GO" id="GO:0000976">
    <property type="term" value="F:transcription cis-regulatory region binding"/>
    <property type="evidence" value="ECO:0007669"/>
    <property type="project" value="TreeGrafter"/>
</dbReference>
<evidence type="ECO:0000313" key="8">
    <source>
        <dbReference type="Proteomes" id="UP000033607"/>
    </source>
</evidence>
<evidence type="ECO:0000256" key="4">
    <source>
        <dbReference type="PROSITE-ProRule" id="PRU00335"/>
    </source>
</evidence>
<dbReference type="SUPFAM" id="SSF46689">
    <property type="entry name" value="Homeodomain-like"/>
    <property type="match status" value="1"/>
</dbReference>
<keyword evidence="1" id="KW-0805">Transcription regulation</keyword>
<dbReference type="InterPro" id="IPR001647">
    <property type="entry name" value="HTH_TetR"/>
</dbReference>
<sequence length="214" mass="24067">MPKIINSEYLRPGYAEKAEQILEGAIPEFLAHGYACTSMDRIAKSAGVSKQTLYSHFSDKDGLFTALVKRIASEKFRLVWSKPLKGEPESVLRDLAERILQNADEDGQLCFARLIIAESGKRPDLAEVFVQELIQPSTVILTQYFRDCSELEINDPEATARIFVGALVHFVLIQKVLHGHRLMPMDSERLIDSLVDTIIKAGRQTDPENNKLLI</sequence>
<feature type="DNA-binding region" description="H-T-H motif" evidence="4">
    <location>
        <begin position="38"/>
        <end position="57"/>
    </location>
</feature>
<organism evidence="6 8">
    <name type="scientific">Limnoraphis robusta CS-951</name>
    <dbReference type="NCBI Taxonomy" id="1637645"/>
    <lineage>
        <taxon>Bacteria</taxon>
        <taxon>Bacillati</taxon>
        <taxon>Cyanobacteriota</taxon>
        <taxon>Cyanophyceae</taxon>
        <taxon>Oscillatoriophycideae</taxon>
        <taxon>Oscillatoriales</taxon>
        <taxon>Sirenicapillariaceae</taxon>
        <taxon>Limnoraphis</taxon>
    </lineage>
</organism>
<dbReference type="PRINTS" id="PR00455">
    <property type="entry name" value="HTHTETR"/>
</dbReference>
<dbReference type="InterPro" id="IPR009057">
    <property type="entry name" value="Homeodomain-like_sf"/>
</dbReference>
<dbReference type="SUPFAM" id="SSF48498">
    <property type="entry name" value="Tetracyclin repressor-like, C-terminal domain"/>
    <property type="match status" value="1"/>
</dbReference>
<dbReference type="InterPro" id="IPR050109">
    <property type="entry name" value="HTH-type_TetR-like_transc_reg"/>
</dbReference>
<dbReference type="Proteomes" id="UP000033607">
    <property type="component" value="Unassembled WGS sequence"/>
</dbReference>
<dbReference type="EMBL" id="LATL02000042">
    <property type="protein sequence ID" value="KMW70867.1"/>
    <property type="molecule type" value="Genomic_DNA"/>
</dbReference>
<dbReference type="FunFam" id="1.10.10.60:FF:000141">
    <property type="entry name" value="TetR family transcriptional regulator"/>
    <property type="match status" value="1"/>
</dbReference>
<name>A0A0F5YKK3_9CYAN</name>
<evidence type="ECO:0000313" key="7">
    <source>
        <dbReference type="EMBL" id="KMW70867.1"/>
    </source>
</evidence>
<keyword evidence="2 4" id="KW-0238">DNA-binding</keyword>
<evidence type="ECO:0000256" key="3">
    <source>
        <dbReference type="ARBA" id="ARBA00023163"/>
    </source>
</evidence>
<evidence type="ECO:0000256" key="1">
    <source>
        <dbReference type="ARBA" id="ARBA00023015"/>
    </source>
</evidence>
<dbReference type="PANTHER" id="PTHR30055">
    <property type="entry name" value="HTH-TYPE TRANSCRIPTIONAL REGULATOR RUTR"/>
    <property type="match status" value="1"/>
</dbReference>
<reference evidence="6 8" key="1">
    <citation type="submission" date="2015-06" db="EMBL/GenBank/DDBJ databases">
        <title>Draft genome assembly of filamentous brackish cyanobacterium Limnoraphis robusta strain CS-951.</title>
        <authorList>
            <person name="Willis A."/>
            <person name="Parks M."/>
            <person name="Burford M.A."/>
        </authorList>
    </citation>
    <scope>NUCLEOTIDE SEQUENCE [LARGE SCALE GENOMIC DNA]</scope>
    <source>
        <strain evidence="6 8">CS-951</strain>
    </source>
</reference>
<dbReference type="GO" id="GO:0003700">
    <property type="term" value="F:DNA-binding transcription factor activity"/>
    <property type="evidence" value="ECO:0007669"/>
    <property type="project" value="TreeGrafter"/>
</dbReference>
<accession>A0A0F5YKK3</accession>
<dbReference type="AlphaFoldDB" id="A0A0F5YKK3"/>
<proteinExistence type="predicted"/>
<dbReference type="PANTHER" id="PTHR30055:SF226">
    <property type="entry name" value="HTH-TYPE TRANSCRIPTIONAL REGULATOR PKSA"/>
    <property type="match status" value="1"/>
</dbReference>
<keyword evidence="3" id="KW-0804">Transcription</keyword>
<evidence type="ECO:0000313" key="6">
    <source>
        <dbReference type="EMBL" id="KKD38705.1"/>
    </source>
</evidence>
<dbReference type="InterPro" id="IPR039536">
    <property type="entry name" value="TetR_C_Proteobacteria"/>
</dbReference>
<evidence type="ECO:0000256" key="2">
    <source>
        <dbReference type="ARBA" id="ARBA00023125"/>
    </source>
</evidence>
<dbReference type="Pfam" id="PF00440">
    <property type="entry name" value="TetR_N"/>
    <property type="match status" value="1"/>
</dbReference>
<feature type="domain" description="HTH tetR-type" evidence="5">
    <location>
        <begin position="15"/>
        <end position="75"/>
    </location>
</feature>
<dbReference type="PROSITE" id="PS50977">
    <property type="entry name" value="HTH_TETR_2"/>
    <property type="match status" value="1"/>
</dbReference>
<dbReference type="RefSeq" id="WP_046277887.1">
    <property type="nucleotide sequence ID" value="NZ_LATL02000042.1"/>
</dbReference>
<protein>
    <submittedName>
        <fullName evidence="6">TetR family transcriptional regulator</fullName>
    </submittedName>
</protein>
<dbReference type="OrthoDB" id="9816431at2"/>